<keyword evidence="7 12" id="KW-0812">Transmembrane</keyword>
<evidence type="ECO:0000259" key="13">
    <source>
        <dbReference type="PROSITE" id="PS50109"/>
    </source>
</evidence>
<dbReference type="Pfam" id="PF00512">
    <property type="entry name" value="HisKA"/>
    <property type="match status" value="1"/>
</dbReference>
<dbReference type="Gene3D" id="3.30.565.10">
    <property type="entry name" value="Histidine kinase-like ATPase, C-terminal domain"/>
    <property type="match status" value="1"/>
</dbReference>
<feature type="transmembrane region" description="Helical" evidence="12">
    <location>
        <begin position="184"/>
        <end position="206"/>
    </location>
</feature>
<evidence type="ECO:0000256" key="6">
    <source>
        <dbReference type="ARBA" id="ARBA00022679"/>
    </source>
</evidence>
<gene>
    <name evidence="15" type="ordered locus">Oter_1316</name>
</gene>
<dbReference type="InterPro" id="IPR036890">
    <property type="entry name" value="HATPase_C_sf"/>
</dbReference>
<dbReference type="InterPro" id="IPR036097">
    <property type="entry name" value="HisK_dim/P_sf"/>
</dbReference>
<dbReference type="eggNOG" id="COG2205">
    <property type="taxonomic scope" value="Bacteria"/>
</dbReference>
<dbReference type="EC" id="2.7.13.3" evidence="3"/>
<keyword evidence="10" id="KW-0902">Two-component regulatory system</keyword>
<keyword evidence="16" id="KW-1185">Reference proteome</keyword>
<evidence type="ECO:0000256" key="12">
    <source>
        <dbReference type="SAM" id="Phobius"/>
    </source>
</evidence>
<dbReference type="Proteomes" id="UP000007013">
    <property type="component" value="Chromosome"/>
</dbReference>
<dbReference type="PANTHER" id="PTHR45436">
    <property type="entry name" value="SENSOR HISTIDINE KINASE YKOH"/>
    <property type="match status" value="1"/>
</dbReference>
<dbReference type="SMART" id="SM00304">
    <property type="entry name" value="HAMP"/>
    <property type="match status" value="1"/>
</dbReference>
<dbReference type="Pfam" id="PF02518">
    <property type="entry name" value="HATPase_c"/>
    <property type="match status" value="1"/>
</dbReference>
<dbReference type="EMBL" id="CP001032">
    <property type="protein sequence ID" value="ACB74601.1"/>
    <property type="molecule type" value="Genomic_DNA"/>
</dbReference>
<dbReference type="InterPro" id="IPR003661">
    <property type="entry name" value="HisK_dim/P_dom"/>
</dbReference>
<keyword evidence="4" id="KW-1003">Cell membrane</keyword>
<dbReference type="InterPro" id="IPR003594">
    <property type="entry name" value="HATPase_dom"/>
</dbReference>
<dbReference type="CDD" id="cd00082">
    <property type="entry name" value="HisKA"/>
    <property type="match status" value="1"/>
</dbReference>
<evidence type="ECO:0000313" key="16">
    <source>
        <dbReference type="Proteomes" id="UP000007013"/>
    </source>
</evidence>
<dbReference type="PANTHER" id="PTHR45436:SF10">
    <property type="entry name" value="HISTIDINE KINASE"/>
    <property type="match status" value="1"/>
</dbReference>
<organism evidence="15 16">
    <name type="scientific">Opitutus terrae (strain DSM 11246 / JCM 15787 / PB90-1)</name>
    <dbReference type="NCBI Taxonomy" id="452637"/>
    <lineage>
        <taxon>Bacteria</taxon>
        <taxon>Pseudomonadati</taxon>
        <taxon>Verrucomicrobiota</taxon>
        <taxon>Opitutia</taxon>
        <taxon>Opitutales</taxon>
        <taxon>Opitutaceae</taxon>
        <taxon>Opitutus</taxon>
    </lineage>
</organism>
<feature type="domain" description="Histidine kinase" evidence="13">
    <location>
        <begin position="262"/>
        <end position="477"/>
    </location>
</feature>
<comment type="catalytic activity">
    <reaction evidence="1">
        <text>ATP + protein L-histidine = ADP + protein N-phospho-L-histidine.</text>
        <dbReference type="EC" id="2.7.13.3"/>
    </reaction>
</comment>
<dbReference type="PRINTS" id="PR00344">
    <property type="entry name" value="BCTRLSENSOR"/>
</dbReference>
<name>B1ZRB4_OPITP</name>
<dbReference type="GO" id="GO:0005886">
    <property type="term" value="C:plasma membrane"/>
    <property type="evidence" value="ECO:0007669"/>
    <property type="project" value="UniProtKB-SubCell"/>
</dbReference>
<dbReference type="Gene3D" id="6.10.340.10">
    <property type="match status" value="1"/>
</dbReference>
<sequence>MSLRIRLLSLLLAVYCAGGYMLTRRALEQVRPRYLESMEETLVDTSVLLASVLETQLDGGRLEPAGLQRAFASAQHRQFEARVFTLTKTAVDLRVYVTDAAGTVIYDSTGRDIGRDYSRWNDVKRTLRGDYGARSSRTVEGDDNTQSIYVAAPIRDGNQIVGVLSVGKPTTGVNQLVAAARQRVVLTALAGGVVVLLLLLVTAAWVTTPIERLTAYARAVRDGRPVASPKLPGRTLADLARAFEEMRDALEGRQHAERYTQALAHGVKAPLAAIRGAAELLHEDMPAEQRRKFMGNIAVESARIQQIIDRLLELSSLEARKALQRVEELDASALAHEAAQAVEPSFTGAGVQLQVQAAPTPARVRGERVLLREALVNLLQNALDFSPPEGEVTLTLGLAAGAVEFVIEDRGPGVPDYALPRVFERFYSLPRPGTARKSTGLGLALVREVAHLHGGTASLANRADAPGARATLRLPAA</sequence>
<keyword evidence="11 12" id="KW-0472">Membrane</keyword>
<dbReference type="InterPro" id="IPR029151">
    <property type="entry name" value="Sensor-like_sf"/>
</dbReference>
<dbReference type="InterPro" id="IPR005467">
    <property type="entry name" value="His_kinase_dom"/>
</dbReference>
<evidence type="ECO:0000256" key="11">
    <source>
        <dbReference type="ARBA" id="ARBA00023136"/>
    </source>
</evidence>
<dbReference type="SMART" id="SM00388">
    <property type="entry name" value="HisKA"/>
    <property type="match status" value="1"/>
</dbReference>
<dbReference type="SMART" id="SM00387">
    <property type="entry name" value="HATPase_c"/>
    <property type="match status" value="1"/>
</dbReference>
<protein>
    <recommendedName>
        <fullName evidence="3">histidine kinase</fullName>
        <ecNumber evidence="3">2.7.13.3</ecNumber>
    </recommendedName>
</protein>
<evidence type="ECO:0000256" key="5">
    <source>
        <dbReference type="ARBA" id="ARBA00022553"/>
    </source>
</evidence>
<accession>B1ZRB4</accession>
<dbReference type="InterPro" id="IPR050428">
    <property type="entry name" value="TCS_sensor_his_kinase"/>
</dbReference>
<evidence type="ECO:0000256" key="8">
    <source>
        <dbReference type="ARBA" id="ARBA00022777"/>
    </source>
</evidence>
<evidence type="ECO:0000256" key="10">
    <source>
        <dbReference type="ARBA" id="ARBA00023012"/>
    </source>
</evidence>
<dbReference type="STRING" id="452637.Oter_1316"/>
<evidence type="ECO:0000259" key="14">
    <source>
        <dbReference type="PROSITE" id="PS50885"/>
    </source>
</evidence>
<dbReference type="AlphaFoldDB" id="B1ZRB4"/>
<evidence type="ECO:0000256" key="4">
    <source>
        <dbReference type="ARBA" id="ARBA00022475"/>
    </source>
</evidence>
<feature type="transmembrane region" description="Helical" evidence="12">
    <location>
        <begin position="6"/>
        <end position="23"/>
    </location>
</feature>
<dbReference type="SUPFAM" id="SSF47384">
    <property type="entry name" value="Homodimeric domain of signal transducing histidine kinase"/>
    <property type="match status" value="1"/>
</dbReference>
<dbReference type="CDD" id="cd06225">
    <property type="entry name" value="HAMP"/>
    <property type="match status" value="1"/>
</dbReference>
<evidence type="ECO:0000256" key="3">
    <source>
        <dbReference type="ARBA" id="ARBA00012438"/>
    </source>
</evidence>
<dbReference type="GO" id="GO:0000155">
    <property type="term" value="F:phosphorelay sensor kinase activity"/>
    <property type="evidence" value="ECO:0007669"/>
    <property type="project" value="InterPro"/>
</dbReference>
<dbReference type="InterPro" id="IPR003660">
    <property type="entry name" value="HAMP_dom"/>
</dbReference>
<keyword evidence="9 12" id="KW-1133">Transmembrane helix</keyword>
<dbReference type="PROSITE" id="PS50885">
    <property type="entry name" value="HAMP"/>
    <property type="match status" value="1"/>
</dbReference>
<evidence type="ECO:0000256" key="1">
    <source>
        <dbReference type="ARBA" id="ARBA00000085"/>
    </source>
</evidence>
<dbReference type="InterPro" id="IPR004358">
    <property type="entry name" value="Sig_transdc_His_kin-like_C"/>
</dbReference>
<dbReference type="SUPFAM" id="SSF55874">
    <property type="entry name" value="ATPase domain of HSP90 chaperone/DNA topoisomerase II/histidine kinase"/>
    <property type="match status" value="1"/>
</dbReference>
<evidence type="ECO:0000256" key="2">
    <source>
        <dbReference type="ARBA" id="ARBA00004651"/>
    </source>
</evidence>
<proteinExistence type="predicted"/>
<reference evidence="15 16" key="1">
    <citation type="journal article" date="2011" name="J. Bacteriol.">
        <title>Genome sequence of the verrucomicrobium Opitutus terrae PB90-1, an abundant inhabitant of rice paddy soil ecosystems.</title>
        <authorList>
            <person name="van Passel M.W."/>
            <person name="Kant R."/>
            <person name="Palva A."/>
            <person name="Copeland A."/>
            <person name="Lucas S."/>
            <person name="Lapidus A."/>
            <person name="Glavina del Rio T."/>
            <person name="Pitluck S."/>
            <person name="Goltsman E."/>
            <person name="Clum A."/>
            <person name="Sun H."/>
            <person name="Schmutz J."/>
            <person name="Larimer F.W."/>
            <person name="Land M.L."/>
            <person name="Hauser L."/>
            <person name="Kyrpides N."/>
            <person name="Mikhailova N."/>
            <person name="Richardson P.P."/>
            <person name="Janssen P.H."/>
            <person name="de Vos W.M."/>
            <person name="Smidt H."/>
        </authorList>
    </citation>
    <scope>NUCLEOTIDE SEQUENCE [LARGE SCALE GENOMIC DNA]</scope>
    <source>
        <strain evidence="16">DSM 11246 / JCM 15787 / PB90-1</strain>
    </source>
</reference>
<keyword evidence="6" id="KW-0808">Transferase</keyword>
<dbReference type="Gene3D" id="1.10.287.130">
    <property type="match status" value="1"/>
</dbReference>
<feature type="domain" description="HAMP" evidence="14">
    <location>
        <begin position="204"/>
        <end position="255"/>
    </location>
</feature>
<comment type="subcellular location">
    <subcellularLocation>
        <location evidence="2">Cell membrane</location>
        <topology evidence="2">Multi-pass membrane protein</topology>
    </subcellularLocation>
</comment>
<evidence type="ECO:0000256" key="9">
    <source>
        <dbReference type="ARBA" id="ARBA00022989"/>
    </source>
</evidence>
<evidence type="ECO:0000313" key="15">
    <source>
        <dbReference type="EMBL" id="ACB74601.1"/>
    </source>
</evidence>
<dbReference type="RefSeq" id="WP_012374139.1">
    <property type="nucleotide sequence ID" value="NC_010571.1"/>
</dbReference>
<dbReference type="PROSITE" id="PS50109">
    <property type="entry name" value="HIS_KIN"/>
    <property type="match status" value="1"/>
</dbReference>
<evidence type="ECO:0000256" key="7">
    <source>
        <dbReference type="ARBA" id="ARBA00022692"/>
    </source>
</evidence>
<keyword evidence="8 15" id="KW-0418">Kinase</keyword>
<dbReference type="Gene3D" id="3.30.450.20">
    <property type="entry name" value="PAS domain"/>
    <property type="match status" value="1"/>
</dbReference>
<dbReference type="NCBIfam" id="NF008312">
    <property type="entry name" value="PRK11100.1"/>
    <property type="match status" value="1"/>
</dbReference>
<keyword evidence="5" id="KW-0597">Phosphoprotein</keyword>
<dbReference type="KEGG" id="ote:Oter_1316"/>
<dbReference type="OrthoDB" id="9813151at2"/>
<dbReference type="SUPFAM" id="SSF103190">
    <property type="entry name" value="Sensory domain-like"/>
    <property type="match status" value="1"/>
</dbReference>
<dbReference type="HOGENOM" id="CLU_000445_89_31_0"/>